<keyword evidence="7" id="KW-0963">Cytoplasm</keyword>
<feature type="binding site" evidence="7">
    <location>
        <position position="93"/>
    </location>
    <ligand>
        <name>phosphoenolpyruvate</name>
        <dbReference type="ChEBI" id="CHEBI:58702"/>
    </ligand>
</feature>
<evidence type="ECO:0000256" key="1">
    <source>
        <dbReference type="ARBA" id="ARBA00004811"/>
    </source>
</evidence>
<dbReference type="SUPFAM" id="SSF55205">
    <property type="entry name" value="EPT/RTPC-like"/>
    <property type="match status" value="1"/>
</dbReference>
<dbReference type="RefSeq" id="WP_317136679.1">
    <property type="nucleotide sequence ID" value="NZ_CP043875.1"/>
</dbReference>
<dbReference type="GO" id="GO:0003866">
    <property type="term" value="F:3-phosphoshikimate 1-carboxyvinyltransferase activity"/>
    <property type="evidence" value="ECO:0007669"/>
    <property type="project" value="UniProtKB-UniRule"/>
</dbReference>
<evidence type="ECO:0000256" key="4">
    <source>
        <dbReference type="ARBA" id="ARBA00022679"/>
    </source>
</evidence>
<feature type="binding site" evidence="7">
    <location>
        <position position="340"/>
    </location>
    <ligand>
        <name>phosphoenolpyruvate</name>
        <dbReference type="ChEBI" id="CHEBI:58702"/>
    </ligand>
</feature>
<dbReference type="EC" id="2.5.1.19" evidence="7"/>
<name>A0AA97FE72_9EURY</name>
<keyword evidence="10" id="KW-1185">Reference proteome</keyword>
<protein>
    <recommendedName>
        <fullName evidence="7">3-phosphoshikimate 1-carboxyvinyltransferase</fullName>
        <ecNumber evidence="7">2.5.1.19</ecNumber>
    </recommendedName>
    <alternativeName>
        <fullName evidence="7">5-enolpyruvylshikimate-3-phosphate synthase</fullName>
        <shortName evidence="7">EPSP synthase</shortName>
        <shortName evidence="7">EPSPS</shortName>
    </alternativeName>
</protein>
<dbReference type="HAMAP" id="MF_00210">
    <property type="entry name" value="EPSP_synth"/>
    <property type="match status" value="1"/>
</dbReference>
<dbReference type="InterPro" id="IPR006264">
    <property type="entry name" value="EPSP_synthase"/>
</dbReference>
<comment type="similarity">
    <text evidence="2 7">Belongs to the EPSP synthase family.</text>
</comment>
<dbReference type="InterPro" id="IPR013792">
    <property type="entry name" value="RNA3'P_cycl/enolpyr_Trfase_a/b"/>
</dbReference>
<dbReference type="CDD" id="cd01556">
    <property type="entry name" value="EPSP_synthase"/>
    <property type="match status" value="1"/>
</dbReference>
<feature type="binding site" evidence="7">
    <location>
        <position position="336"/>
    </location>
    <ligand>
        <name>3-phosphoshikimate</name>
        <dbReference type="ChEBI" id="CHEBI:145989"/>
    </ligand>
</feature>
<feature type="binding site" evidence="7">
    <location>
        <position position="21"/>
    </location>
    <ligand>
        <name>phosphoenolpyruvate</name>
        <dbReference type="ChEBI" id="CHEBI:58702"/>
    </ligand>
</feature>
<dbReference type="PANTHER" id="PTHR21090">
    <property type="entry name" value="AROM/DEHYDROQUINATE SYNTHASE"/>
    <property type="match status" value="1"/>
</dbReference>
<evidence type="ECO:0000256" key="7">
    <source>
        <dbReference type="HAMAP-Rule" id="MF_00210"/>
    </source>
</evidence>
<dbReference type="NCBIfam" id="TIGR01356">
    <property type="entry name" value="aroA"/>
    <property type="match status" value="1"/>
</dbReference>
<feature type="active site" description="Proton acceptor" evidence="7">
    <location>
        <position position="309"/>
    </location>
</feature>
<sequence length="426" mass="45169">MDVKLYKKTGVDLSFTAPPSKSYSHRALICAALADGPSEILSPLFSDDISITCRGLSALGVELSRSDGSILVEGTGGVFPDMGEVTIDCGNSGTSLRFLTTLSLLSPSDVLLTGSRRMMERPIGGLADAIMQSGGVIRYFGEEGCPPLRISGEFIGGKVVVDASKSSQFISSLMLCGPYSDIPLEIMPKGSVASRSYIDITADVMKSFGADVVLNTDGCWEIKQGTYSSGKYHVEGDYSSASYLFATAAVCGGSVTVNNLNPASVQGDFRFLEALLCMGCSISYGESSVRVVSEGILKGIEIDMSSCPDVVQTLAAVCVFAKTRSIISGISHLKYKESDRIDAVRRMVEGCGAGFEEAGDDTIIITPGDLHGFELHPEDDHRTAMSGAVIGLGTGDVTIKDAECVSKSYPGFWDDLMEAGLLEEWF</sequence>
<feature type="binding site" evidence="7">
    <location>
        <position position="26"/>
    </location>
    <ligand>
        <name>3-phosphoshikimate</name>
        <dbReference type="ChEBI" id="CHEBI:145989"/>
    </ligand>
</feature>
<comment type="pathway">
    <text evidence="1">Metabolic intermediate biosynthesis; chorismate biosynthesis; chorismate from D-erythrose 4-phosphate and phosphoenolpyruvate: step 6/7.</text>
</comment>
<dbReference type="PANTHER" id="PTHR21090:SF5">
    <property type="entry name" value="PENTAFUNCTIONAL AROM POLYPEPTIDE"/>
    <property type="match status" value="1"/>
</dbReference>
<dbReference type="AlphaFoldDB" id="A0AA97FE72"/>
<feature type="binding site" evidence="7">
    <location>
        <position position="168"/>
    </location>
    <ligand>
        <name>phosphoenolpyruvate</name>
        <dbReference type="ChEBI" id="CHEBI:58702"/>
    </ligand>
</feature>
<comment type="subcellular location">
    <subcellularLocation>
        <location evidence="7">Cytoplasm</location>
    </subcellularLocation>
</comment>
<feature type="binding site" evidence="7">
    <location>
        <position position="21"/>
    </location>
    <ligand>
        <name>3-phosphoshikimate</name>
        <dbReference type="ChEBI" id="CHEBI:145989"/>
    </ligand>
</feature>
<organism evidence="9 10">
    <name type="scientific">Methanochimaera problematica</name>
    <dbReference type="NCBI Taxonomy" id="2609417"/>
    <lineage>
        <taxon>Archaea</taxon>
        <taxon>Methanobacteriati</taxon>
        <taxon>Methanobacteriota</taxon>
        <taxon>Stenosarchaea group</taxon>
        <taxon>Methanomicrobia</taxon>
        <taxon>Methanomicrobiales</taxon>
        <taxon>Methanomicrobiaceae</taxon>
        <taxon>Methanochimaera</taxon>
    </lineage>
</organism>
<dbReference type="PROSITE" id="PS00885">
    <property type="entry name" value="EPSP_SYNTHASE_2"/>
    <property type="match status" value="1"/>
</dbReference>
<keyword evidence="5 7" id="KW-0057">Aromatic amino acid biosynthesis</keyword>
<evidence type="ECO:0000313" key="10">
    <source>
        <dbReference type="Proteomes" id="UP001301797"/>
    </source>
</evidence>
<feature type="binding site" evidence="7">
    <location>
        <position position="309"/>
    </location>
    <ligand>
        <name>3-phosphoshikimate</name>
        <dbReference type="ChEBI" id="CHEBI:145989"/>
    </ligand>
</feature>
<feature type="binding site" evidence="7">
    <location>
        <position position="22"/>
    </location>
    <ligand>
        <name>3-phosphoshikimate</name>
        <dbReference type="ChEBI" id="CHEBI:145989"/>
    </ligand>
</feature>
<keyword evidence="3 7" id="KW-0028">Amino-acid biosynthesis</keyword>
<dbReference type="EMBL" id="CP043875">
    <property type="protein sequence ID" value="WOF17217.1"/>
    <property type="molecule type" value="Genomic_DNA"/>
</dbReference>
<comment type="caution">
    <text evidence="7">Lacks conserved residue(s) required for the propagation of feature annotation.</text>
</comment>
<keyword evidence="4 7" id="KW-0808">Transferase</keyword>
<dbReference type="GO" id="GO:0008652">
    <property type="term" value="P:amino acid biosynthetic process"/>
    <property type="evidence" value="ECO:0007669"/>
    <property type="project" value="UniProtKB-KW"/>
</dbReference>
<dbReference type="InterPro" id="IPR001986">
    <property type="entry name" value="Enolpyruvate_Tfrase_dom"/>
</dbReference>
<comment type="catalytic activity">
    <reaction evidence="6">
        <text>3-phosphoshikimate + phosphoenolpyruvate = 5-O-(1-carboxyvinyl)-3-phosphoshikimate + phosphate</text>
        <dbReference type="Rhea" id="RHEA:21256"/>
        <dbReference type="ChEBI" id="CHEBI:43474"/>
        <dbReference type="ChEBI" id="CHEBI:57701"/>
        <dbReference type="ChEBI" id="CHEBI:58702"/>
        <dbReference type="ChEBI" id="CHEBI:145989"/>
        <dbReference type="EC" id="2.5.1.19"/>
    </reaction>
    <physiologicalReaction direction="left-to-right" evidence="6">
        <dbReference type="Rhea" id="RHEA:21257"/>
    </physiologicalReaction>
</comment>
<feature type="binding site" evidence="7">
    <location>
        <position position="121"/>
    </location>
    <ligand>
        <name>phosphoenolpyruvate</name>
        <dbReference type="ChEBI" id="CHEBI:58702"/>
    </ligand>
</feature>
<feature type="domain" description="Enolpyruvate transferase" evidence="8">
    <location>
        <begin position="15"/>
        <end position="416"/>
    </location>
</feature>
<dbReference type="GO" id="GO:0009073">
    <property type="term" value="P:aromatic amino acid family biosynthetic process"/>
    <property type="evidence" value="ECO:0007669"/>
    <property type="project" value="UniProtKB-KW"/>
</dbReference>
<evidence type="ECO:0000256" key="5">
    <source>
        <dbReference type="ARBA" id="ARBA00023141"/>
    </source>
</evidence>
<dbReference type="GeneID" id="85230757"/>
<dbReference type="PROSITE" id="PS00104">
    <property type="entry name" value="EPSP_SYNTHASE_1"/>
    <property type="match status" value="1"/>
</dbReference>
<dbReference type="PIRSF" id="PIRSF000505">
    <property type="entry name" value="EPSPS"/>
    <property type="match status" value="1"/>
</dbReference>
<dbReference type="GO" id="GO:0005737">
    <property type="term" value="C:cytoplasm"/>
    <property type="evidence" value="ECO:0007669"/>
    <property type="project" value="UniProtKB-SubCell"/>
</dbReference>
<dbReference type="GO" id="GO:0009423">
    <property type="term" value="P:chorismate biosynthetic process"/>
    <property type="evidence" value="ECO:0007669"/>
    <property type="project" value="UniProtKB-UniRule"/>
</dbReference>
<comment type="function">
    <text evidence="7">Catalyzes the transfer of the enolpyruvyl moiety of phosphoenolpyruvate (PEP) to the 5-hydroxyl of shikimate-3-phosphate (S3P) to produce enolpyruvyl shikimate-3-phosphate and inorganic phosphate.</text>
</comment>
<feature type="binding site" evidence="7">
    <location>
        <position position="167"/>
    </location>
    <ligand>
        <name>3-phosphoshikimate</name>
        <dbReference type="ChEBI" id="CHEBI:145989"/>
    </ligand>
</feature>
<feature type="binding site" evidence="7">
    <location>
        <position position="194"/>
    </location>
    <ligand>
        <name>3-phosphoshikimate</name>
        <dbReference type="ChEBI" id="CHEBI:145989"/>
    </ligand>
</feature>
<evidence type="ECO:0000256" key="3">
    <source>
        <dbReference type="ARBA" id="ARBA00022605"/>
    </source>
</evidence>
<feature type="binding site" evidence="7">
    <location>
        <position position="166"/>
    </location>
    <ligand>
        <name>3-phosphoshikimate</name>
        <dbReference type="ChEBI" id="CHEBI:145989"/>
    </ligand>
</feature>
<comment type="subunit">
    <text evidence="7">Monomer.</text>
</comment>
<evidence type="ECO:0000256" key="2">
    <source>
        <dbReference type="ARBA" id="ARBA00009948"/>
    </source>
</evidence>
<dbReference type="InterPro" id="IPR023193">
    <property type="entry name" value="EPSP_synthase_CS"/>
</dbReference>
<evidence type="ECO:0000259" key="8">
    <source>
        <dbReference type="Pfam" id="PF00275"/>
    </source>
</evidence>
<feature type="binding site" evidence="7">
    <location>
        <position position="168"/>
    </location>
    <ligand>
        <name>3-phosphoshikimate</name>
        <dbReference type="ChEBI" id="CHEBI:145989"/>
    </ligand>
</feature>
<feature type="binding site" evidence="7">
    <location>
        <position position="407"/>
    </location>
    <ligand>
        <name>phosphoenolpyruvate</name>
        <dbReference type="ChEBI" id="CHEBI:58702"/>
    </ligand>
</feature>
<gene>
    <name evidence="7 9" type="primary">aroA</name>
    <name evidence="9" type="ORF">F1737_11265</name>
</gene>
<dbReference type="Pfam" id="PF00275">
    <property type="entry name" value="EPSP_synthase"/>
    <property type="match status" value="1"/>
</dbReference>
<dbReference type="KEGG" id="mefw:F1737_11265"/>
<evidence type="ECO:0000313" key="9">
    <source>
        <dbReference type="EMBL" id="WOF17217.1"/>
    </source>
</evidence>
<dbReference type="Gene3D" id="3.65.10.10">
    <property type="entry name" value="Enolpyruvate transferase domain"/>
    <property type="match status" value="2"/>
</dbReference>
<dbReference type="Proteomes" id="UP001301797">
    <property type="component" value="Chromosome"/>
</dbReference>
<dbReference type="InterPro" id="IPR036968">
    <property type="entry name" value="Enolpyruvate_Tfrase_sf"/>
</dbReference>
<accession>A0AA97FE72</accession>
<evidence type="ECO:0000256" key="6">
    <source>
        <dbReference type="ARBA" id="ARBA00044633"/>
    </source>
</evidence>
<proteinExistence type="inferred from homology"/>
<feature type="binding site" evidence="7">
    <location>
        <position position="382"/>
    </location>
    <ligand>
        <name>phosphoenolpyruvate</name>
        <dbReference type="ChEBI" id="CHEBI:58702"/>
    </ligand>
</feature>
<reference evidence="9 10" key="1">
    <citation type="submission" date="2019-09" db="EMBL/GenBank/DDBJ databases">
        <title>The complete genome of Methanoplanus sp. FWC-SCC4.</title>
        <authorList>
            <person name="Chen S.-C."/>
            <person name="Zhou Y.-Z."/>
            <person name="Lai M.-C."/>
        </authorList>
    </citation>
    <scope>NUCLEOTIDE SEQUENCE [LARGE SCALE GENOMIC DNA]</scope>
    <source>
        <strain evidence="9 10">FWC-SCC4</strain>
    </source>
</reference>